<evidence type="ECO:0000256" key="1">
    <source>
        <dbReference type="SAM" id="MobiDB-lite"/>
    </source>
</evidence>
<feature type="compositionally biased region" description="Basic and acidic residues" evidence="1">
    <location>
        <begin position="11"/>
        <end position="33"/>
    </location>
</feature>
<sequence length="125" mass="14609">METNVPKKTRKREEVGRQSKVKGDENKKPKVIEDTCNEQTNNENDDAKDKEKTIENAIKKEEKDERVPQNTTLVNETDLDPNHLINKYVILLYNGQPYPALVKDVEKEEVYVRCMHRVGRKLEKS</sequence>
<protein>
    <submittedName>
        <fullName evidence="2">Uncharacterized protein</fullName>
    </submittedName>
</protein>
<accession>K1QXG3</accession>
<dbReference type="EMBL" id="JH823226">
    <property type="protein sequence ID" value="EKC41557.1"/>
    <property type="molecule type" value="Genomic_DNA"/>
</dbReference>
<dbReference type="InParanoid" id="K1QXG3"/>
<reference evidence="2" key="1">
    <citation type="journal article" date="2012" name="Nature">
        <title>The oyster genome reveals stress adaptation and complexity of shell formation.</title>
        <authorList>
            <person name="Zhang G."/>
            <person name="Fang X."/>
            <person name="Guo X."/>
            <person name="Li L."/>
            <person name="Luo R."/>
            <person name="Xu F."/>
            <person name="Yang P."/>
            <person name="Zhang L."/>
            <person name="Wang X."/>
            <person name="Qi H."/>
            <person name="Xiong Z."/>
            <person name="Que H."/>
            <person name="Xie Y."/>
            <person name="Holland P.W."/>
            <person name="Paps J."/>
            <person name="Zhu Y."/>
            <person name="Wu F."/>
            <person name="Chen Y."/>
            <person name="Wang J."/>
            <person name="Peng C."/>
            <person name="Meng J."/>
            <person name="Yang L."/>
            <person name="Liu J."/>
            <person name="Wen B."/>
            <person name="Zhang N."/>
            <person name="Huang Z."/>
            <person name="Zhu Q."/>
            <person name="Feng Y."/>
            <person name="Mount A."/>
            <person name="Hedgecock D."/>
            <person name="Xu Z."/>
            <person name="Liu Y."/>
            <person name="Domazet-Loso T."/>
            <person name="Du Y."/>
            <person name="Sun X."/>
            <person name="Zhang S."/>
            <person name="Liu B."/>
            <person name="Cheng P."/>
            <person name="Jiang X."/>
            <person name="Li J."/>
            <person name="Fan D."/>
            <person name="Wang W."/>
            <person name="Fu W."/>
            <person name="Wang T."/>
            <person name="Wang B."/>
            <person name="Zhang J."/>
            <person name="Peng Z."/>
            <person name="Li Y."/>
            <person name="Li N."/>
            <person name="Wang J."/>
            <person name="Chen M."/>
            <person name="He Y."/>
            <person name="Tan F."/>
            <person name="Song X."/>
            <person name="Zheng Q."/>
            <person name="Huang R."/>
            <person name="Yang H."/>
            <person name="Du X."/>
            <person name="Chen L."/>
            <person name="Yang M."/>
            <person name="Gaffney P.M."/>
            <person name="Wang S."/>
            <person name="Luo L."/>
            <person name="She Z."/>
            <person name="Ming Y."/>
            <person name="Huang W."/>
            <person name="Zhang S."/>
            <person name="Huang B."/>
            <person name="Zhang Y."/>
            <person name="Qu T."/>
            <person name="Ni P."/>
            <person name="Miao G."/>
            <person name="Wang J."/>
            <person name="Wang Q."/>
            <person name="Steinberg C.E."/>
            <person name="Wang H."/>
            <person name="Li N."/>
            <person name="Qian L."/>
            <person name="Zhang G."/>
            <person name="Li Y."/>
            <person name="Yang H."/>
            <person name="Liu X."/>
            <person name="Wang J."/>
            <person name="Yin Y."/>
            <person name="Wang J."/>
        </authorList>
    </citation>
    <scope>NUCLEOTIDE SEQUENCE [LARGE SCALE GENOMIC DNA]</scope>
    <source>
        <strain evidence="2">05x7-T-G4-1.051#20</strain>
    </source>
</reference>
<dbReference type="AlphaFoldDB" id="K1QXG3"/>
<name>K1QXG3_MAGGI</name>
<evidence type="ECO:0000313" key="2">
    <source>
        <dbReference type="EMBL" id="EKC41557.1"/>
    </source>
</evidence>
<gene>
    <name evidence="2" type="ORF">CGI_10022108</name>
</gene>
<feature type="region of interest" description="Disordered" evidence="1">
    <location>
        <begin position="1"/>
        <end position="51"/>
    </location>
</feature>
<organism evidence="2">
    <name type="scientific">Magallana gigas</name>
    <name type="common">Pacific oyster</name>
    <name type="synonym">Crassostrea gigas</name>
    <dbReference type="NCBI Taxonomy" id="29159"/>
    <lineage>
        <taxon>Eukaryota</taxon>
        <taxon>Metazoa</taxon>
        <taxon>Spiralia</taxon>
        <taxon>Lophotrochozoa</taxon>
        <taxon>Mollusca</taxon>
        <taxon>Bivalvia</taxon>
        <taxon>Autobranchia</taxon>
        <taxon>Pteriomorphia</taxon>
        <taxon>Ostreida</taxon>
        <taxon>Ostreoidea</taxon>
        <taxon>Ostreidae</taxon>
        <taxon>Magallana</taxon>
    </lineage>
</organism>
<dbReference type="HOGENOM" id="CLU_1994799_0_0_1"/>
<proteinExistence type="predicted"/>